<feature type="active site" description="O-(5'-phospho-DNA)-serine intermediate" evidence="5">
    <location>
        <position position="9"/>
    </location>
</feature>
<dbReference type="PROSITE" id="PS00397">
    <property type="entry name" value="RECOMBINASES_1"/>
    <property type="match status" value="1"/>
</dbReference>
<reference evidence="7 8" key="1">
    <citation type="submission" date="2024-02" db="EMBL/GenBank/DDBJ databases">
        <title>Genome and pathogenicity analysis of Helicobacter mastomyrinus isolated from mice.</title>
        <authorList>
            <person name="Zhu L."/>
        </authorList>
    </citation>
    <scope>NUCLEOTIDE SEQUENCE [LARGE SCALE GENOMIC DNA]</scope>
    <source>
        <strain evidence="7 8">Hm-17</strain>
    </source>
</reference>
<gene>
    <name evidence="7" type="ORF">V3I05_00300</name>
</gene>
<feature type="domain" description="Resolvase/invertase-type recombinase catalytic" evidence="6">
    <location>
        <begin position="1"/>
        <end position="136"/>
    </location>
</feature>
<dbReference type="PROSITE" id="PS00398">
    <property type="entry name" value="RECOMBINASES_2"/>
    <property type="match status" value="1"/>
</dbReference>
<dbReference type="PANTHER" id="PTHR30461">
    <property type="entry name" value="DNA-INVERTASE FROM LAMBDOID PROPHAGE"/>
    <property type="match status" value="1"/>
</dbReference>
<evidence type="ECO:0000256" key="3">
    <source>
        <dbReference type="ARBA" id="ARBA00023125"/>
    </source>
</evidence>
<dbReference type="InterPro" id="IPR036162">
    <property type="entry name" value="Resolvase-like_N_sf"/>
</dbReference>
<dbReference type="InterPro" id="IPR006119">
    <property type="entry name" value="Resolv_N"/>
</dbReference>
<evidence type="ECO:0000256" key="2">
    <source>
        <dbReference type="ARBA" id="ARBA00022908"/>
    </source>
</evidence>
<dbReference type="Gene3D" id="3.40.50.1390">
    <property type="entry name" value="Resolvase, N-terminal catalytic domain"/>
    <property type="match status" value="1"/>
</dbReference>
<proteinExistence type="inferred from homology"/>
<organism evidence="7 8">
    <name type="scientific">Helicobacter mastomyrinus</name>
    <dbReference type="NCBI Taxonomy" id="287948"/>
    <lineage>
        <taxon>Bacteria</taxon>
        <taxon>Pseudomonadati</taxon>
        <taxon>Campylobacterota</taxon>
        <taxon>Epsilonproteobacteria</taxon>
        <taxon>Campylobacterales</taxon>
        <taxon>Helicobacteraceae</taxon>
        <taxon>Helicobacter</taxon>
    </lineage>
</organism>
<dbReference type="CDD" id="cd03768">
    <property type="entry name" value="SR_ResInv"/>
    <property type="match status" value="1"/>
</dbReference>
<comment type="similarity">
    <text evidence="1">Belongs to the site-specific recombinase resolvase family.</text>
</comment>
<dbReference type="Pfam" id="PF00239">
    <property type="entry name" value="Resolvase"/>
    <property type="match status" value="1"/>
</dbReference>
<dbReference type="PROSITE" id="PS51736">
    <property type="entry name" value="RECOMBINASES_3"/>
    <property type="match status" value="1"/>
</dbReference>
<evidence type="ECO:0000313" key="7">
    <source>
        <dbReference type="EMBL" id="XAM18170.1"/>
    </source>
</evidence>
<dbReference type="EMBL" id="CP145316">
    <property type="protein sequence ID" value="XAM18170.1"/>
    <property type="molecule type" value="Genomic_DNA"/>
</dbReference>
<dbReference type="Proteomes" id="UP001434737">
    <property type="component" value="Chromosome"/>
</dbReference>
<evidence type="ECO:0000256" key="5">
    <source>
        <dbReference type="PROSITE-ProRule" id="PRU10137"/>
    </source>
</evidence>
<keyword evidence="2" id="KW-0229">DNA integration</keyword>
<dbReference type="RefSeq" id="WP_343353657.1">
    <property type="nucleotide sequence ID" value="NZ_CP145316.1"/>
</dbReference>
<evidence type="ECO:0000259" key="6">
    <source>
        <dbReference type="PROSITE" id="PS51736"/>
    </source>
</evidence>
<dbReference type="SUPFAM" id="SSF53041">
    <property type="entry name" value="Resolvase-like"/>
    <property type="match status" value="1"/>
</dbReference>
<keyword evidence="8" id="KW-1185">Reference proteome</keyword>
<sequence length="191" mass="21383">MIVAYVRVSTILQNEARQLELIKQEQCDKVFIEKLSGSKAENRPQLNAMLDYVREGDTIICHSIDRLARNHRNLCEILNICKDKGVIVRFLSQGLDTSKGVVTDMLISILGYVAQMELAHIKERQLEGIAIQKAKGTLKSGRPFINVDKAAFDEAFFASGGSITKTAKLMKISRTKLYKWLQGQKGTPQTA</sequence>
<dbReference type="PANTHER" id="PTHR30461:SF26">
    <property type="entry name" value="RESOLVASE HOMOLOG YNEB"/>
    <property type="match status" value="1"/>
</dbReference>
<name>A0ABZ3F703_9HELI</name>
<evidence type="ECO:0000256" key="4">
    <source>
        <dbReference type="ARBA" id="ARBA00023172"/>
    </source>
</evidence>
<keyword evidence="3" id="KW-0238">DNA-binding</keyword>
<evidence type="ECO:0000313" key="8">
    <source>
        <dbReference type="Proteomes" id="UP001434737"/>
    </source>
</evidence>
<protein>
    <submittedName>
        <fullName evidence="7">Recombinase family protein</fullName>
    </submittedName>
</protein>
<evidence type="ECO:0000256" key="1">
    <source>
        <dbReference type="ARBA" id="ARBA00009913"/>
    </source>
</evidence>
<accession>A0ABZ3F703</accession>
<dbReference type="InterPro" id="IPR006118">
    <property type="entry name" value="Recombinase_CS"/>
</dbReference>
<dbReference type="SMART" id="SM00857">
    <property type="entry name" value="Resolvase"/>
    <property type="match status" value="1"/>
</dbReference>
<dbReference type="InterPro" id="IPR050639">
    <property type="entry name" value="SSR_resolvase"/>
</dbReference>
<keyword evidence="4" id="KW-0233">DNA recombination</keyword>